<dbReference type="AlphaFoldDB" id="A0A3P7ESA6"/>
<dbReference type="GO" id="GO:0003713">
    <property type="term" value="F:transcription coactivator activity"/>
    <property type="evidence" value="ECO:0007669"/>
    <property type="project" value="TreeGrafter"/>
</dbReference>
<keyword evidence="3" id="KW-0963">Cytoplasm</keyword>
<protein>
    <recommendedName>
        <fullName evidence="5">WW domain-containing protein</fullName>
    </recommendedName>
</protein>
<dbReference type="PROSITE" id="PS01159">
    <property type="entry name" value="WW_DOMAIN_1"/>
    <property type="match status" value="1"/>
</dbReference>
<feature type="domain" description="WW" evidence="5">
    <location>
        <begin position="42"/>
        <end position="75"/>
    </location>
</feature>
<gene>
    <name evidence="6" type="ORF">TTAC_LOCUS4079</name>
</gene>
<dbReference type="PROSITE" id="PS50020">
    <property type="entry name" value="WW_DOMAIN_2"/>
    <property type="match status" value="2"/>
</dbReference>
<dbReference type="InterPro" id="IPR036020">
    <property type="entry name" value="WW_dom_sf"/>
</dbReference>
<comment type="subcellular location">
    <subcellularLocation>
        <location evidence="2">Cytoplasm</location>
    </subcellularLocation>
    <subcellularLocation>
        <location evidence="1">Nucleus</location>
    </subcellularLocation>
</comment>
<evidence type="ECO:0000256" key="1">
    <source>
        <dbReference type="ARBA" id="ARBA00004123"/>
    </source>
</evidence>
<dbReference type="CDD" id="cd00201">
    <property type="entry name" value="WW"/>
    <property type="match status" value="2"/>
</dbReference>
<dbReference type="InterPro" id="IPR001202">
    <property type="entry name" value="WW_dom"/>
</dbReference>
<feature type="domain" description="WW" evidence="5">
    <location>
        <begin position="6"/>
        <end position="39"/>
    </location>
</feature>
<dbReference type="PANTHER" id="PTHR17616:SF8">
    <property type="entry name" value="TRANSCRIPTIONAL COACTIVATOR YORKIE"/>
    <property type="match status" value="1"/>
</dbReference>
<dbReference type="GO" id="GO:0005634">
    <property type="term" value="C:nucleus"/>
    <property type="evidence" value="ECO:0007669"/>
    <property type="project" value="UniProtKB-SubCell"/>
</dbReference>
<proteinExistence type="predicted"/>
<dbReference type="PANTHER" id="PTHR17616">
    <property type="entry name" value="YES-ASSOCIATED PROTEIN YAP1 FAMILY MEMBER"/>
    <property type="match status" value="1"/>
</dbReference>
<dbReference type="SMART" id="SM00456">
    <property type="entry name" value="WW"/>
    <property type="match status" value="2"/>
</dbReference>
<evidence type="ECO:0000313" key="7">
    <source>
        <dbReference type="Proteomes" id="UP000274429"/>
    </source>
</evidence>
<sequence length="108" mass="12969">MSNELFPISLQLERRRDANGRVYYVNHRTKTTQWEDPRQTTAPLPPGWEMRYTPEGFVFYVDHNTRTTTFKDPRQPGSVYVVLKLHLFDFLRLNGLFLDNESSMWKWD</sequence>
<dbReference type="SUPFAM" id="SSF51045">
    <property type="entry name" value="WW domain"/>
    <property type="match status" value="2"/>
</dbReference>
<keyword evidence="4" id="KW-0539">Nucleus</keyword>
<evidence type="ECO:0000313" key="6">
    <source>
        <dbReference type="EMBL" id="VDM24133.1"/>
    </source>
</evidence>
<dbReference type="GO" id="GO:0005737">
    <property type="term" value="C:cytoplasm"/>
    <property type="evidence" value="ECO:0007669"/>
    <property type="project" value="UniProtKB-SubCell"/>
</dbReference>
<evidence type="ECO:0000256" key="3">
    <source>
        <dbReference type="ARBA" id="ARBA00022490"/>
    </source>
</evidence>
<evidence type="ECO:0000259" key="5">
    <source>
        <dbReference type="PROSITE" id="PS50020"/>
    </source>
</evidence>
<reference evidence="6 7" key="1">
    <citation type="submission" date="2018-11" db="EMBL/GenBank/DDBJ databases">
        <authorList>
            <consortium name="Pathogen Informatics"/>
        </authorList>
    </citation>
    <scope>NUCLEOTIDE SEQUENCE [LARGE SCALE GENOMIC DNA]</scope>
</reference>
<dbReference type="GO" id="GO:0045944">
    <property type="term" value="P:positive regulation of transcription by RNA polymerase II"/>
    <property type="evidence" value="ECO:0007669"/>
    <property type="project" value="TreeGrafter"/>
</dbReference>
<name>A0A3P7ESA6_HYDTA</name>
<evidence type="ECO:0000256" key="2">
    <source>
        <dbReference type="ARBA" id="ARBA00004496"/>
    </source>
</evidence>
<evidence type="ECO:0000256" key="4">
    <source>
        <dbReference type="ARBA" id="ARBA00023242"/>
    </source>
</evidence>
<dbReference type="Gene3D" id="2.20.70.10">
    <property type="match status" value="2"/>
</dbReference>
<organism evidence="6 7">
    <name type="scientific">Hydatigena taeniaeformis</name>
    <name type="common">Feline tapeworm</name>
    <name type="synonym">Taenia taeniaeformis</name>
    <dbReference type="NCBI Taxonomy" id="6205"/>
    <lineage>
        <taxon>Eukaryota</taxon>
        <taxon>Metazoa</taxon>
        <taxon>Spiralia</taxon>
        <taxon>Lophotrochozoa</taxon>
        <taxon>Platyhelminthes</taxon>
        <taxon>Cestoda</taxon>
        <taxon>Eucestoda</taxon>
        <taxon>Cyclophyllidea</taxon>
        <taxon>Taeniidae</taxon>
        <taxon>Hydatigera</taxon>
    </lineage>
</organism>
<accession>A0A3P7ESA6</accession>
<dbReference type="OrthoDB" id="423283at2759"/>
<dbReference type="EMBL" id="UYWX01003624">
    <property type="protein sequence ID" value="VDM24133.1"/>
    <property type="molecule type" value="Genomic_DNA"/>
</dbReference>
<dbReference type="Proteomes" id="UP000274429">
    <property type="component" value="Unassembled WGS sequence"/>
</dbReference>
<dbReference type="GO" id="GO:0035329">
    <property type="term" value="P:hippo signaling"/>
    <property type="evidence" value="ECO:0007669"/>
    <property type="project" value="TreeGrafter"/>
</dbReference>
<keyword evidence="7" id="KW-1185">Reference proteome</keyword>
<dbReference type="InterPro" id="IPR051583">
    <property type="entry name" value="YAP1"/>
</dbReference>
<dbReference type="Pfam" id="PF00397">
    <property type="entry name" value="WW"/>
    <property type="match status" value="2"/>
</dbReference>